<accession>A0A7J7N1E5</accession>
<proteinExistence type="predicted"/>
<keyword evidence="2" id="KW-1185">Reference proteome</keyword>
<sequence length="67" mass="7730">MSQTLNFFNNLPKYTIIIVSSDLQRGMFSFTARNTQMFCPSTVITKGIKLAVLYRRTDWDQFVGSMV</sequence>
<gene>
    <name evidence="1" type="ORF">GIB67_007578</name>
</gene>
<organism evidence="1 2">
    <name type="scientific">Kingdonia uniflora</name>
    <dbReference type="NCBI Taxonomy" id="39325"/>
    <lineage>
        <taxon>Eukaryota</taxon>
        <taxon>Viridiplantae</taxon>
        <taxon>Streptophyta</taxon>
        <taxon>Embryophyta</taxon>
        <taxon>Tracheophyta</taxon>
        <taxon>Spermatophyta</taxon>
        <taxon>Magnoliopsida</taxon>
        <taxon>Ranunculales</taxon>
        <taxon>Circaeasteraceae</taxon>
        <taxon>Kingdonia</taxon>
    </lineage>
</organism>
<dbReference type="EMBL" id="JACGCM010001144">
    <property type="protein sequence ID" value="KAF6160937.1"/>
    <property type="molecule type" value="Genomic_DNA"/>
</dbReference>
<evidence type="ECO:0000313" key="1">
    <source>
        <dbReference type="EMBL" id="KAF6160937.1"/>
    </source>
</evidence>
<dbReference type="AlphaFoldDB" id="A0A7J7N1E5"/>
<protein>
    <submittedName>
        <fullName evidence="1">Uncharacterized protein</fullName>
    </submittedName>
</protein>
<dbReference type="Proteomes" id="UP000541444">
    <property type="component" value="Unassembled WGS sequence"/>
</dbReference>
<comment type="caution">
    <text evidence="1">The sequence shown here is derived from an EMBL/GenBank/DDBJ whole genome shotgun (WGS) entry which is preliminary data.</text>
</comment>
<evidence type="ECO:0000313" key="2">
    <source>
        <dbReference type="Proteomes" id="UP000541444"/>
    </source>
</evidence>
<reference evidence="1 2" key="1">
    <citation type="journal article" date="2020" name="IScience">
        <title>Genome Sequencing of the Endangered Kingdonia uniflora (Circaeasteraceae, Ranunculales) Reveals Potential Mechanisms of Evolutionary Specialization.</title>
        <authorList>
            <person name="Sun Y."/>
            <person name="Deng T."/>
            <person name="Zhang A."/>
            <person name="Moore M.J."/>
            <person name="Landis J.B."/>
            <person name="Lin N."/>
            <person name="Zhang H."/>
            <person name="Zhang X."/>
            <person name="Huang J."/>
            <person name="Zhang X."/>
            <person name="Sun H."/>
            <person name="Wang H."/>
        </authorList>
    </citation>
    <scope>NUCLEOTIDE SEQUENCE [LARGE SCALE GENOMIC DNA]</scope>
    <source>
        <strain evidence="1">TB1705</strain>
        <tissue evidence="1">Leaf</tissue>
    </source>
</reference>
<feature type="non-terminal residue" evidence="1">
    <location>
        <position position="1"/>
    </location>
</feature>
<name>A0A7J7N1E5_9MAGN</name>